<keyword evidence="1" id="KW-0472">Membrane</keyword>
<comment type="caution">
    <text evidence="2">The sequence shown here is derived from an EMBL/GenBank/DDBJ whole genome shotgun (WGS) entry which is preliminary data.</text>
</comment>
<protein>
    <submittedName>
        <fullName evidence="2">Uncharacterized protein</fullName>
    </submittedName>
</protein>
<keyword evidence="1" id="KW-0812">Transmembrane</keyword>
<proteinExistence type="predicted"/>
<gene>
    <name evidence="2" type="ORF">GCM10023187_35070</name>
</gene>
<keyword evidence="3" id="KW-1185">Reference proteome</keyword>
<evidence type="ECO:0000313" key="3">
    <source>
        <dbReference type="Proteomes" id="UP001500936"/>
    </source>
</evidence>
<name>A0ABP8KMK6_9BACT</name>
<dbReference type="Proteomes" id="UP001500936">
    <property type="component" value="Unassembled WGS sequence"/>
</dbReference>
<accession>A0ABP8KMK6</accession>
<evidence type="ECO:0000256" key="1">
    <source>
        <dbReference type="SAM" id="Phobius"/>
    </source>
</evidence>
<dbReference type="EMBL" id="BAABHB010000007">
    <property type="protein sequence ID" value="GAA4410449.1"/>
    <property type="molecule type" value="Genomic_DNA"/>
</dbReference>
<feature type="transmembrane region" description="Helical" evidence="1">
    <location>
        <begin position="9"/>
        <end position="28"/>
    </location>
</feature>
<evidence type="ECO:0000313" key="2">
    <source>
        <dbReference type="EMBL" id="GAA4410449.1"/>
    </source>
</evidence>
<reference evidence="3" key="1">
    <citation type="journal article" date="2019" name="Int. J. Syst. Evol. Microbiol.">
        <title>The Global Catalogue of Microorganisms (GCM) 10K type strain sequencing project: providing services to taxonomists for standard genome sequencing and annotation.</title>
        <authorList>
            <consortium name="The Broad Institute Genomics Platform"/>
            <consortium name="The Broad Institute Genome Sequencing Center for Infectious Disease"/>
            <person name="Wu L."/>
            <person name="Ma J."/>
        </authorList>
    </citation>
    <scope>NUCLEOTIDE SEQUENCE [LARGE SCALE GENOMIC DNA]</scope>
    <source>
        <strain evidence="3">JCM 17925</strain>
    </source>
</reference>
<organism evidence="2 3">
    <name type="scientific">Nibrella viscosa</name>
    <dbReference type="NCBI Taxonomy" id="1084524"/>
    <lineage>
        <taxon>Bacteria</taxon>
        <taxon>Pseudomonadati</taxon>
        <taxon>Bacteroidota</taxon>
        <taxon>Cytophagia</taxon>
        <taxon>Cytophagales</taxon>
        <taxon>Spirosomataceae</taxon>
        <taxon>Nibrella</taxon>
    </lineage>
</organism>
<sequence length="117" mass="12966">MTTYINTGIIVKVLANLFFGISMLAGVFSGSGMTSVCAAEQYQTSQIAAEKSEIKQTRHADFLMDKGFIFRRARKAERSVRQERTTVCLSSARLEDCPKMTIRPEQPSSLIGRIASI</sequence>
<dbReference type="RefSeq" id="WP_345269170.1">
    <property type="nucleotide sequence ID" value="NZ_BAABHB010000007.1"/>
</dbReference>
<keyword evidence="1" id="KW-1133">Transmembrane helix</keyword>